<dbReference type="InterPro" id="IPR050415">
    <property type="entry name" value="MRET"/>
</dbReference>
<evidence type="ECO:0000256" key="3">
    <source>
        <dbReference type="ARBA" id="ARBA00022714"/>
    </source>
</evidence>
<dbReference type="InterPro" id="IPR017938">
    <property type="entry name" value="Riboflavin_synthase-like_b-brl"/>
</dbReference>
<keyword evidence="2" id="KW-0285">Flavoprotein</keyword>
<dbReference type="PRINTS" id="PR00409">
    <property type="entry name" value="PHDIOXRDTASE"/>
</dbReference>
<dbReference type="GO" id="GO:0046872">
    <property type="term" value="F:metal ion binding"/>
    <property type="evidence" value="ECO:0007669"/>
    <property type="project" value="UniProtKB-KW"/>
</dbReference>
<evidence type="ECO:0000256" key="2">
    <source>
        <dbReference type="ARBA" id="ARBA00022630"/>
    </source>
</evidence>
<dbReference type="Gene3D" id="3.10.20.30">
    <property type="match status" value="1"/>
</dbReference>
<dbReference type="InterPro" id="IPR006058">
    <property type="entry name" value="2Fe2S_fd_BS"/>
</dbReference>
<protein>
    <submittedName>
        <fullName evidence="10">Putative oxidoreductase</fullName>
    </submittedName>
</protein>
<keyword evidence="7" id="KW-0411">Iron-sulfur</keyword>
<accession>A0A4Y3QWI5</accession>
<dbReference type="PANTHER" id="PTHR47354">
    <property type="entry name" value="NADH OXIDOREDUCTASE HCR"/>
    <property type="match status" value="1"/>
</dbReference>
<feature type="domain" description="FAD-binding FR-type" evidence="9">
    <location>
        <begin position="14"/>
        <end position="116"/>
    </location>
</feature>
<dbReference type="AlphaFoldDB" id="A0A4Y3QWI5"/>
<evidence type="ECO:0000256" key="6">
    <source>
        <dbReference type="ARBA" id="ARBA00023004"/>
    </source>
</evidence>
<keyword evidence="6" id="KW-0408">Iron</keyword>
<dbReference type="Pfam" id="PF00175">
    <property type="entry name" value="NAD_binding_1"/>
    <property type="match status" value="1"/>
</dbReference>
<evidence type="ECO:0000256" key="5">
    <source>
        <dbReference type="ARBA" id="ARBA00023002"/>
    </source>
</evidence>
<evidence type="ECO:0000256" key="1">
    <source>
        <dbReference type="ARBA" id="ARBA00001974"/>
    </source>
</evidence>
<dbReference type="RefSeq" id="WP_230988596.1">
    <property type="nucleotide sequence ID" value="NZ_BJMM01000009.1"/>
</dbReference>
<dbReference type="InterPro" id="IPR036010">
    <property type="entry name" value="2Fe-2S_ferredoxin-like_sf"/>
</dbReference>
<reference evidence="10 11" key="1">
    <citation type="submission" date="2019-06" db="EMBL/GenBank/DDBJ databases">
        <title>Whole genome shotgun sequence of Streptomyces cacaoi subsp. cacaoi NBRC 12748.</title>
        <authorList>
            <person name="Hosoyama A."/>
            <person name="Uohara A."/>
            <person name="Ohji S."/>
            <person name="Ichikawa N."/>
        </authorList>
    </citation>
    <scope>NUCLEOTIDE SEQUENCE [LARGE SCALE GENOMIC DNA]</scope>
    <source>
        <strain evidence="10 11">NBRC 12748</strain>
    </source>
</reference>
<dbReference type="PROSITE" id="PS51384">
    <property type="entry name" value="FAD_FR"/>
    <property type="match status" value="1"/>
</dbReference>
<dbReference type="PROSITE" id="PS00197">
    <property type="entry name" value="2FE2S_FER_1"/>
    <property type="match status" value="1"/>
</dbReference>
<dbReference type="InterPro" id="IPR017927">
    <property type="entry name" value="FAD-bd_FR_type"/>
</dbReference>
<feature type="domain" description="2Fe-2S ferredoxin-type" evidence="8">
    <location>
        <begin position="238"/>
        <end position="325"/>
    </location>
</feature>
<keyword evidence="5" id="KW-0560">Oxidoreductase</keyword>
<evidence type="ECO:0000259" key="8">
    <source>
        <dbReference type="PROSITE" id="PS51085"/>
    </source>
</evidence>
<dbReference type="PROSITE" id="PS51085">
    <property type="entry name" value="2FE2S_FER_2"/>
    <property type="match status" value="1"/>
</dbReference>
<dbReference type="InterPro" id="IPR001041">
    <property type="entry name" value="2Fe-2S_ferredoxin-type"/>
</dbReference>
<evidence type="ECO:0000313" key="10">
    <source>
        <dbReference type="EMBL" id="GEB49776.1"/>
    </source>
</evidence>
<dbReference type="EMBL" id="BJMM01000009">
    <property type="protein sequence ID" value="GEB49776.1"/>
    <property type="molecule type" value="Genomic_DNA"/>
</dbReference>
<dbReference type="Proteomes" id="UP000319210">
    <property type="component" value="Unassembled WGS sequence"/>
</dbReference>
<comment type="caution">
    <text evidence="10">The sequence shown here is derived from an EMBL/GenBank/DDBJ whole genome shotgun (WGS) entry which is preliminary data.</text>
</comment>
<evidence type="ECO:0000259" key="9">
    <source>
        <dbReference type="PROSITE" id="PS51384"/>
    </source>
</evidence>
<organism evidence="10 11">
    <name type="scientific">Streptomyces cacaoi</name>
    <dbReference type="NCBI Taxonomy" id="1898"/>
    <lineage>
        <taxon>Bacteria</taxon>
        <taxon>Bacillati</taxon>
        <taxon>Actinomycetota</taxon>
        <taxon>Actinomycetes</taxon>
        <taxon>Kitasatosporales</taxon>
        <taxon>Streptomycetaceae</taxon>
        <taxon>Streptomyces</taxon>
    </lineage>
</organism>
<evidence type="ECO:0000313" key="11">
    <source>
        <dbReference type="Proteomes" id="UP000319210"/>
    </source>
</evidence>
<dbReference type="SUPFAM" id="SSF52343">
    <property type="entry name" value="Ferredoxin reductase-like, C-terminal NADP-linked domain"/>
    <property type="match status" value="1"/>
</dbReference>
<keyword evidence="11" id="KW-1185">Reference proteome</keyword>
<dbReference type="GO" id="GO:0016491">
    <property type="term" value="F:oxidoreductase activity"/>
    <property type="evidence" value="ECO:0007669"/>
    <property type="project" value="UniProtKB-KW"/>
</dbReference>
<dbReference type="GO" id="GO:0051537">
    <property type="term" value="F:2 iron, 2 sulfur cluster binding"/>
    <property type="evidence" value="ECO:0007669"/>
    <property type="project" value="UniProtKB-KW"/>
</dbReference>
<dbReference type="Pfam" id="PF00111">
    <property type="entry name" value="Fer2"/>
    <property type="match status" value="1"/>
</dbReference>
<dbReference type="SUPFAM" id="SSF63380">
    <property type="entry name" value="Riboflavin synthase domain-like"/>
    <property type="match status" value="1"/>
</dbReference>
<dbReference type="InterPro" id="IPR001433">
    <property type="entry name" value="OxRdtase_FAD/NAD-bd"/>
</dbReference>
<dbReference type="PANTHER" id="PTHR47354:SF1">
    <property type="entry name" value="CARNITINE MONOOXYGENASE REDUCTASE SUBUNIT"/>
    <property type="match status" value="1"/>
</dbReference>
<dbReference type="InterPro" id="IPR039261">
    <property type="entry name" value="FNR_nucleotide-bd"/>
</dbReference>
<comment type="cofactor">
    <cofactor evidence="1">
        <name>FAD</name>
        <dbReference type="ChEBI" id="CHEBI:57692"/>
    </cofactor>
</comment>
<evidence type="ECO:0000256" key="7">
    <source>
        <dbReference type="ARBA" id="ARBA00023014"/>
    </source>
</evidence>
<dbReference type="CDD" id="cd00207">
    <property type="entry name" value="fer2"/>
    <property type="match status" value="1"/>
</dbReference>
<keyword evidence="3" id="KW-0001">2Fe-2S</keyword>
<proteinExistence type="predicted"/>
<evidence type="ECO:0000256" key="4">
    <source>
        <dbReference type="ARBA" id="ARBA00022723"/>
    </source>
</evidence>
<keyword evidence="4" id="KW-0479">Metal-binding</keyword>
<dbReference type="InterPro" id="IPR012675">
    <property type="entry name" value="Beta-grasp_dom_sf"/>
</dbReference>
<dbReference type="Gene3D" id="2.40.30.10">
    <property type="entry name" value="Translation factors"/>
    <property type="match status" value="1"/>
</dbReference>
<sequence length="325" mass="35331">MTTSTAPARPGTAVDELTVVVRQLRWEAEGVVSVELGDPDGRELPPWRPGAHVELALPTGISRQYSLCGTPGDRSRYRVAVRRERAGRGGSEYVHMFLRPGQRLRLRGPRDNFGFGQAPSYLFLAGGVGITPILPMVHQAAAWGVPWQLAYGGRTAASMAFVDELRPYGDRVRLYPEDTDGRIPLARWLDSLDASTDVYACGPEPLLAGVTDAGSGLRPGALHMERFKPRPKPAREERPVKVECARSGRTVEVPAGRSILSALQEADVPVAASCREGVCGTCETRVLDGEPDHRDDILSEEDRAAGDRMFVCVSRALSSHLVLDV</sequence>
<dbReference type="Gene3D" id="3.40.50.80">
    <property type="entry name" value="Nucleotide-binding domain of ferredoxin-NADP reductase (FNR) module"/>
    <property type="match status" value="1"/>
</dbReference>
<dbReference type="SUPFAM" id="SSF54292">
    <property type="entry name" value="2Fe-2S ferredoxin-like"/>
    <property type="match status" value="1"/>
</dbReference>
<name>A0A4Y3QWI5_STRCI</name>
<gene>
    <name evidence="10" type="ORF">SCA03_23270</name>
</gene>
<dbReference type="CDD" id="cd06185">
    <property type="entry name" value="PDR_like"/>
    <property type="match status" value="1"/>
</dbReference>